<dbReference type="Pfam" id="PF08447">
    <property type="entry name" value="PAS_3"/>
    <property type="match status" value="1"/>
</dbReference>
<dbReference type="NCBIfam" id="TIGR00229">
    <property type="entry name" value="sensory_box"/>
    <property type="match status" value="1"/>
</dbReference>
<dbReference type="Gene3D" id="3.60.40.10">
    <property type="entry name" value="PPM-type phosphatase domain"/>
    <property type="match status" value="1"/>
</dbReference>
<keyword evidence="3" id="KW-1185">Reference proteome</keyword>
<dbReference type="InterPro" id="IPR052016">
    <property type="entry name" value="Bact_Sigma-Reg"/>
</dbReference>
<dbReference type="InterPro" id="IPR013655">
    <property type="entry name" value="PAS_fold_3"/>
</dbReference>
<dbReference type="Pfam" id="PF07228">
    <property type="entry name" value="SpoIIE"/>
    <property type="match status" value="1"/>
</dbReference>
<dbReference type="PANTHER" id="PTHR43156">
    <property type="entry name" value="STAGE II SPORULATION PROTEIN E-RELATED"/>
    <property type="match status" value="1"/>
</dbReference>
<dbReference type="InterPro" id="IPR001932">
    <property type="entry name" value="PPM-type_phosphatase-like_dom"/>
</dbReference>
<dbReference type="Gene3D" id="3.30.450.40">
    <property type="match status" value="1"/>
</dbReference>
<dbReference type="InterPro" id="IPR035965">
    <property type="entry name" value="PAS-like_dom_sf"/>
</dbReference>
<evidence type="ECO:0000313" key="2">
    <source>
        <dbReference type="EMBL" id="KAB8188992.1"/>
    </source>
</evidence>
<dbReference type="InterPro" id="IPR001610">
    <property type="entry name" value="PAC"/>
</dbReference>
<comment type="caution">
    <text evidence="2">The sequence shown here is derived from an EMBL/GenBank/DDBJ whole genome shotgun (WGS) entry which is preliminary data.</text>
</comment>
<proteinExistence type="predicted"/>
<dbReference type="InterPro" id="IPR013656">
    <property type="entry name" value="PAS_4"/>
</dbReference>
<dbReference type="InterPro" id="IPR029016">
    <property type="entry name" value="GAF-like_dom_sf"/>
</dbReference>
<reference evidence="2 3" key="1">
    <citation type="submission" date="2019-10" db="EMBL/GenBank/DDBJ databases">
        <title>Nonomuraea sp. nov., isolated from Phyllanthus amarus.</title>
        <authorList>
            <person name="Klykleung N."/>
            <person name="Tanasupawat S."/>
        </authorList>
    </citation>
    <scope>NUCLEOTIDE SEQUENCE [LARGE SCALE GENOMIC DNA]</scope>
    <source>
        <strain evidence="2 3">PA1-10</strain>
    </source>
</reference>
<keyword evidence="1" id="KW-0378">Hydrolase</keyword>
<dbReference type="InterPro" id="IPR000014">
    <property type="entry name" value="PAS"/>
</dbReference>
<dbReference type="PROSITE" id="PS50112">
    <property type="entry name" value="PAS"/>
    <property type="match status" value="1"/>
</dbReference>
<dbReference type="SMART" id="SM00091">
    <property type="entry name" value="PAS"/>
    <property type="match status" value="2"/>
</dbReference>
<dbReference type="SUPFAM" id="SSF81606">
    <property type="entry name" value="PP2C-like"/>
    <property type="match status" value="1"/>
</dbReference>
<dbReference type="InterPro" id="IPR036457">
    <property type="entry name" value="PPM-type-like_dom_sf"/>
</dbReference>
<dbReference type="OrthoDB" id="7943561at2"/>
<dbReference type="Proteomes" id="UP000312512">
    <property type="component" value="Unassembled WGS sequence"/>
</dbReference>
<dbReference type="PANTHER" id="PTHR43156:SF2">
    <property type="entry name" value="STAGE II SPORULATION PROTEIN E"/>
    <property type="match status" value="1"/>
</dbReference>
<name>A0A5C4VH72_9ACTN</name>
<dbReference type="GO" id="GO:0016791">
    <property type="term" value="F:phosphatase activity"/>
    <property type="evidence" value="ECO:0007669"/>
    <property type="project" value="TreeGrafter"/>
</dbReference>
<dbReference type="AlphaFoldDB" id="A0A5C4VH72"/>
<evidence type="ECO:0000313" key="3">
    <source>
        <dbReference type="Proteomes" id="UP000312512"/>
    </source>
</evidence>
<gene>
    <name evidence="2" type="ORF">FH608_041670</name>
</gene>
<dbReference type="SUPFAM" id="SSF55781">
    <property type="entry name" value="GAF domain-like"/>
    <property type="match status" value="1"/>
</dbReference>
<evidence type="ECO:0000256" key="1">
    <source>
        <dbReference type="ARBA" id="ARBA00022801"/>
    </source>
</evidence>
<organism evidence="2 3">
    <name type="scientific">Nonomuraea phyllanthi</name>
    <dbReference type="NCBI Taxonomy" id="2219224"/>
    <lineage>
        <taxon>Bacteria</taxon>
        <taxon>Bacillati</taxon>
        <taxon>Actinomycetota</taxon>
        <taxon>Actinomycetes</taxon>
        <taxon>Streptosporangiales</taxon>
        <taxon>Streptosporangiaceae</taxon>
        <taxon>Nonomuraea</taxon>
    </lineage>
</organism>
<sequence length="696" mass="76653">MQVSGDVKGERGTSRVSTAETQLSGGLTLHIFDSVPVGVAATCGPAHRLVYANHTYRELVGERTRSLPGHEVYSDLRPLGHISELDQVLRSGHTITLRNVPFEFRGQPWRERYGTASMSRISLASGEDGVLIVITEVTEHLGPEPAFGAVQSRAIQRYQSLLQLDTQAVWVGDRLGRITEPSPGWQRISGQTFEEYRGNGWLAVVHPDDRAPSEEAAYQASLRQSHLEQIYRVAMPDGTYRHIRSRAVPIIENGEVVEWVGACSDIEQEWQDARRRTLLDRTAAATADLADLEEVLGMLSKVIVPTLADGVAIYLLPQFEDDQTLLQPFVAERVVTTNRDGMPPPPLQRTESFEPDSVFAEVIRSRRPARYVFPRGAPPQDVVPTGAAEWFVNAGVNSMALVPVLVDGVVAAMVDATICGSREPMSADDVDLLSRMLDHAHAHLSSALRFQRTQRVALALQHYLLPEPPELPGLEFTARYRPSVSAAEIGGDWYDSFLHPDGSAILTIGDVAGHDLSAAVTMSQLRNMLRGLALDRREPPGDILRRLNIATEVFHRERTATCILARLENRDGEWRLTYSLAGHPPPLLVTYDGTAGYLEGGHNPLLGVTYDRPRMSADTTLPPGSTLLLYTDGLVELPGEDIERGLDRLRRNAASLSRVTLDVFADELLKRMPAAQKDDIAMIAVRVPSTVTQPSD</sequence>
<dbReference type="CDD" id="cd00130">
    <property type="entry name" value="PAS"/>
    <property type="match status" value="1"/>
</dbReference>
<dbReference type="SUPFAM" id="SSF55785">
    <property type="entry name" value="PYP-like sensor domain (PAS domain)"/>
    <property type="match status" value="2"/>
</dbReference>
<dbReference type="Pfam" id="PF08448">
    <property type="entry name" value="PAS_4"/>
    <property type="match status" value="1"/>
</dbReference>
<dbReference type="SMART" id="SM00331">
    <property type="entry name" value="PP2C_SIG"/>
    <property type="match status" value="1"/>
</dbReference>
<protein>
    <submittedName>
        <fullName evidence="2">SpoIIE family protein phosphatase</fullName>
    </submittedName>
</protein>
<accession>A0A5C4VH72</accession>
<dbReference type="SMART" id="SM00086">
    <property type="entry name" value="PAC"/>
    <property type="match status" value="1"/>
</dbReference>
<dbReference type="Gene3D" id="3.30.450.20">
    <property type="entry name" value="PAS domain"/>
    <property type="match status" value="2"/>
</dbReference>
<dbReference type="EMBL" id="VDLX02000022">
    <property type="protein sequence ID" value="KAB8188992.1"/>
    <property type="molecule type" value="Genomic_DNA"/>
</dbReference>